<dbReference type="Pfam" id="PF13602">
    <property type="entry name" value="ADH_zinc_N_2"/>
    <property type="match status" value="1"/>
</dbReference>
<dbReference type="SMART" id="SM00829">
    <property type="entry name" value="PKS_ER"/>
    <property type="match status" value="1"/>
</dbReference>
<keyword evidence="3" id="KW-1185">Reference proteome</keyword>
<dbReference type="InterPro" id="IPR036291">
    <property type="entry name" value="NAD(P)-bd_dom_sf"/>
</dbReference>
<dbReference type="OrthoDB" id="9785812at2"/>
<dbReference type="PANTHER" id="PTHR44013">
    <property type="entry name" value="ZINC-TYPE ALCOHOL DEHYDROGENASE-LIKE PROTEIN C16A3.02C"/>
    <property type="match status" value="1"/>
</dbReference>
<dbReference type="Pfam" id="PF08240">
    <property type="entry name" value="ADH_N"/>
    <property type="match status" value="1"/>
</dbReference>
<dbReference type="InterPro" id="IPR013154">
    <property type="entry name" value="ADH-like_N"/>
</dbReference>
<dbReference type="InterPro" id="IPR052733">
    <property type="entry name" value="Chloroplast_QOR"/>
</dbReference>
<comment type="caution">
    <text evidence="2">The sequence shown here is derived from an EMBL/GenBank/DDBJ whole genome shotgun (WGS) entry which is preliminary data.</text>
</comment>
<dbReference type="AlphaFoldDB" id="A0A4R1GJP4"/>
<feature type="domain" description="Enoyl reductase (ER)" evidence="1">
    <location>
        <begin position="14"/>
        <end position="335"/>
    </location>
</feature>
<dbReference type="GO" id="GO:0008270">
    <property type="term" value="F:zinc ion binding"/>
    <property type="evidence" value="ECO:0007669"/>
    <property type="project" value="InterPro"/>
</dbReference>
<dbReference type="Proteomes" id="UP000294546">
    <property type="component" value="Unassembled WGS sequence"/>
</dbReference>
<proteinExistence type="predicted"/>
<sequence length="338" mass="36591">MTRMMNAIRQHQFGGPQVLTYEQAPLPELNPGEVRIRVHAIGINPPDWYLREGFKDLPPEWQPTVKFPLILGSDVSGVIEAIAEDVEGFTIGDEVYAMVRFPEGMLGDSSGYAEYVTAPALEVALKPARIDHLQAAAAPMSLLTAWQFLIEQGHTAANPFQSQPHQPVPLKGKRVLINGAAGGVGHYAVQLAKWQGAHVIAVASSRHQNLLHELGADEVVDYTQTNVGERFSDLDLVMDTVGGQHAERFLQTLKPAGALFLAYPLGFDAYAKAEARNITVSATQVRSHGGQLQTLAGLFNDGTIKTVIDSVYPLVEAAAAHERAASGHLQGKIVLRVD</sequence>
<evidence type="ECO:0000259" key="1">
    <source>
        <dbReference type="SMART" id="SM00829"/>
    </source>
</evidence>
<dbReference type="PANTHER" id="PTHR44013:SF1">
    <property type="entry name" value="ZINC-TYPE ALCOHOL DEHYDROGENASE-LIKE PROTEIN C16A3.02C"/>
    <property type="match status" value="1"/>
</dbReference>
<dbReference type="CDD" id="cd05289">
    <property type="entry name" value="MDR_like_2"/>
    <property type="match status" value="1"/>
</dbReference>
<dbReference type="SUPFAM" id="SSF50129">
    <property type="entry name" value="GroES-like"/>
    <property type="match status" value="1"/>
</dbReference>
<organism evidence="2 3">
    <name type="scientific">Marinobacterium mangrovicola</name>
    <dbReference type="NCBI Taxonomy" id="1476959"/>
    <lineage>
        <taxon>Bacteria</taxon>
        <taxon>Pseudomonadati</taxon>
        <taxon>Pseudomonadota</taxon>
        <taxon>Gammaproteobacteria</taxon>
        <taxon>Oceanospirillales</taxon>
        <taxon>Oceanospirillaceae</taxon>
        <taxon>Marinobacterium</taxon>
    </lineage>
</organism>
<evidence type="ECO:0000313" key="3">
    <source>
        <dbReference type="Proteomes" id="UP000294546"/>
    </source>
</evidence>
<dbReference type="RefSeq" id="WP_132287295.1">
    <property type="nucleotide sequence ID" value="NZ_SMFU01000007.1"/>
</dbReference>
<dbReference type="PROSITE" id="PS01162">
    <property type="entry name" value="QOR_ZETA_CRYSTAL"/>
    <property type="match status" value="1"/>
</dbReference>
<evidence type="ECO:0000313" key="2">
    <source>
        <dbReference type="EMBL" id="TCK08524.1"/>
    </source>
</evidence>
<gene>
    <name evidence="2" type="ORF">CLV83_0609</name>
</gene>
<accession>A0A4R1GJP4</accession>
<name>A0A4R1GJP4_9GAMM</name>
<dbReference type="InterPro" id="IPR002364">
    <property type="entry name" value="Quin_OxRdtase/zeta-crystal_CS"/>
</dbReference>
<dbReference type="InterPro" id="IPR020843">
    <property type="entry name" value="ER"/>
</dbReference>
<reference evidence="2 3" key="1">
    <citation type="submission" date="2019-03" db="EMBL/GenBank/DDBJ databases">
        <title>Genomic Encyclopedia of Archaeal and Bacterial Type Strains, Phase II (KMG-II): from individual species to whole genera.</title>
        <authorList>
            <person name="Goeker M."/>
        </authorList>
    </citation>
    <scope>NUCLEOTIDE SEQUENCE [LARGE SCALE GENOMIC DNA]</scope>
    <source>
        <strain evidence="2 3">DSM 27697</strain>
    </source>
</reference>
<protein>
    <submittedName>
        <fullName evidence="2">NADPH:quinone reductase-like Zn-dependent oxidoreductase</fullName>
    </submittedName>
</protein>
<dbReference type="Gene3D" id="3.90.180.10">
    <property type="entry name" value="Medium-chain alcohol dehydrogenases, catalytic domain"/>
    <property type="match status" value="1"/>
</dbReference>
<dbReference type="InterPro" id="IPR011032">
    <property type="entry name" value="GroES-like_sf"/>
</dbReference>
<dbReference type="GO" id="GO:0016491">
    <property type="term" value="F:oxidoreductase activity"/>
    <property type="evidence" value="ECO:0007669"/>
    <property type="project" value="InterPro"/>
</dbReference>
<dbReference type="Gene3D" id="3.40.50.720">
    <property type="entry name" value="NAD(P)-binding Rossmann-like Domain"/>
    <property type="match status" value="1"/>
</dbReference>
<dbReference type="SUPFAM" id="SSF51735">
    <property type="entry name" value="NAD(P)-binding Rossmann-fold domains"/>
    <property type="match status" value="1"/>
</dbReference>
<dbReference type="EMBL" id="SMFU01000007">
    <property type="protein sequence ID" value="TCK08524.1"/>
    <property type="molecule type" value="Genomic_DNA"/>
</dbReference>